<keyword evidence="3" id="KW-1185">Reference proteome</keyword>
<proteinExistence type="predicted"/>
<evidence type="ECO:0000313" key="2">
    <source>
        <dbReference type="EMBL" id="MBT1160043.1"/>
    </source>
</evidence>
<comment type="caution">
    <text evidence="2">The sequence shown here is derived from an EMBL/GenBank/DDBJ whole genome shotgun (WGS) entry which is preliminary data.</text>
</comment>
<name>A0A9X1AHX6_9HYPH</name>
<accession>A0A9X1AHX6</accession>
<organism evidence="2 3">
    <name type="scientific">Aminobacter anthyllidis</name>
    <dbReference type="NCBI Taxonomy" id="1035067"/>
    <lineage>
        <taxon>Bacteria</taxon>
        <taxon>Pseudomonadati</taxon>
        <taxon>Pseudomonadota</taxon>
        <taxon>Alphaproteobacteria</taxon>
        <taxon>Hyphomicrobiales</taxon>
        <taxon>Phyllobacteriaceae</taxon>
        <taxon>Aminobacter</taxon>
    </lineage>
</organism>
<dbReference type="RefSeq" id="WP_214393829.1">
    <property type="nucleotide sequence ID" value="NZ_JAFLWW010000016.1"/>
</dbReference>
<evidence type="ECO:0000256" key="1">
    <source>
        <dbReference type="SAM" id="MobiDB-lite"/>
    </source>
</evidence>
<dbReference type="Proteomes" id="UP001138921">
    <property type="component" value="Unassembled WGS sequence"/>
</dbReference>
<sequence>MATFTVVLGPTYYDKGFLNPGVEASRHLGKDGDPIRILFDDGSEPVISRIDQPDGQSNWRCPGCRPKPADRHLVSETLQGR</sequence>
<reference evidence="2" key="2">
    <citation type="submission" date="2021-03" db="EMBL/GenBank/DDBJ databases">
        <authorList>
            <person name="Artuso I."/>
            <person name="Turrini P."/>
            <person name="Pirolo M."/>
            <person name="Lugli G.A."/>
            <person name="Ventura M."/>
            <person name="Visca P."/>
        </authorList>
    </citation>
    <scope>NUCLEOTIDE SEQUENCE</scope>
    <source>
        <strain evidence="2">LMG 26462</strain>
    </source>
</reference>
<evidence type="ECO:0000313" key="3">
    <source>
        <dbReference type="Proteomes" id="UP001138921"/>
    </source>
</evidence>
<reference evidence="2" key="1">
    <citation type="journal article" date="2021" name="Microorganisms">
        <title>Phylogenomic Reconstruction and Metabolic Potential of the Genus Aminobacter.</title>
        <authorList>
            <person name="Artuso I."/>
            <person name="Turrini P."/>
            <person name="Pirolo M."/>
            <person name="Lugli G.A."/>
            <person name="Ventura M."/>
            <person name="Visca P."/>
        </authorList>
    </citation>
    <scope>NUCLEOTIDE SEQUENCE</scope>
    <source>
        <strain evidence="2">LMG 26462</strain>
    </source>
</reference>
<gene>
    <name evidence="2" type="ORF">J1C56_31425</name>
</gene>
<feature type="region of interest" description="Disordered" evidence="1">
    <location>
        <begin position="46"/>
        <end position="81"/>
    </location>
</feature>
<dbReference type="AlphaFoldDB" id="A0A9X1AHX6"/>
<dbReference type="EMBL" id="JAFLWW010000016">
    <property type="protein sequence ID" value="MBT1160043.1"/>
    <property type="molecule type" value="Genomic_DNA"/>
</dbReference>
<protein>
    <submittedName>
        <fullName evidence="2">Uncharacterized protein</fullName>
    </submittedName>
</protein>